<reference evidence="9 10" key="1">
    <citation type="submission" date="2018-08" db="EMBL/GenBank/DDBJ databases">
        <title>Wenzhouxiangella salilacus sp. nov., a novel bacterium isolated from a saline lake in Xinjiang Province, China.</title>
        <authorList>
            <person name="Han S."/>
        </authorList>
    </citation>
    <scope>NUCLEOTIDE SEQUENCE [LARGE SCALE GENOMIC DNA]</scope>
    <source>
        <strain evidence="9 10">XDB06</strain>
    </source>
</reference>
<feature type="transmembrane region" description="Helical" evidence="7">
    <location>
        <begin position="108"/>
        <end position="125"/>
    </location>
</feature>
<evidence type="ECO:0000256" key="1">
    <source>
        <dbReference type="ARBA" id="ARBA00004141"/>
    </source>
</evidence>
<dbReference type="Pfam" id="PF02080">
    <property type="entry name" value="TrkA_C"/>
    <property type="match status" value="2"/>
</dbReference>
<dbReference type="GO" id="GO:0008324">
    <property type="term" value="F:monoatomic cation transmembrane transporter activity"/>
    <property type="evidence" value="ECO:0007669"/>
    <property type="project" value="InterPro"/>
</dbReference>
<feature type="transmembrane region" description="Helical" evidence="7">
    <location>
        <begin position="509"/>
        <end position="526"/>
    </location>
</feature>
<feature type="transmembrane region" description="Helical" evidence="7">
    <location>
        <begin position="532"/>
        <end position="550"/>
    </location>
</feature>
<feature type="domain" description="RCK C-terminal" evidence="8">
    <location>
        <begin position="206"/>
        <end position="293"/>
    </location>
</feature>
<evidence type="ECO:0000256" key="3">
    <source>
        <dbReference type="ARBA" id="ARBA00022692"/>
    </source>
</evidence>
<name>A0A3E1K7Z1_9GAMM</name>
<dbReference type="GO" id="GO:0005886">
    <property type="term" value="C:plasma membrane"/>
    <property type="evidence" value="ECO:0007669"/>
    <property type="project" value="TreeGrafter"/>
</dbReference>
<dbReference type="PANTHER" id="PTHR43652:SF2">
    <property type="entry name" value="BASIC AMINO ACID ANTIPORTER YFCC-RELATED"/>
    <property type="match status" value="1"/>
</dbReference>
<dbReference type="InterPro" id="IPR036721">
    <property type="entry name" value="RCK_C_sf"/>
</dbReference>
<dbReference type="AlphaFoldDB" id="A0A3E1K7Z1"/>
<evidence type="ECO:0000256" key="6">
    <source>
        <dbReference type="ARBA" id="ARBA00023136"/>
    </source>
</evidence>
<keyword evidence="3 7" id="KW-0812">Transmembrane</keyword>
<evidence type="ECO:0000313" key="10">
    <source>
        <dbReference type="Proteomes" id="UP000260351"/>
    </source>
</evidence>
<dbReference type="RefSeq" id="WP_116650740.1">
    <property type="nucleotide sequence ID" value="NZ_QUZK01000037.1"/>
</dbReference>
<evidence type="ECO:0000259" key="8">
    <source>
        <dbReference type="PROSITE" id="PS51202"/>
    </source>
</evidence>
<dbReference type="GO" id="GO:0006813">
    <property type="term" value="P:potassium ion transport"/>
    <property type="evidence" value="ECO:0007669"/>
    <property type="project" value="InterPro"/>
</dbReference>
<evidence type="ECO:0000256" key="2">
    <source>
        <dbReference type="ARBA" id="ARBA00022448"/>
    </source>
</evidence>
<feature type="transmembrane region" description="Helical" evidence="7">
    <location>
        <begin position="481"/>
        <end position="497"/>
    </location>
</feature>
<dbReference type="InterPro" id="IPR006037">
    <property type="entry name" value="RCK_C"/>
</dbReference>
<keyword evidence="5 7" id="KW-1133">Transmembrane helix</keyword>
<comment type="subcellular location">
    <subcellularLocation>
        <location evidence="1">Membrane</location>
        <topology evidence="1">Multi-pass membrane protein</topology>
    </subcellularLocation>
</comment>
<protein>
    <submittedName>
        <fullName evidence="9">SLC13 family permease</fullName>
    </submittedName>
</protein>
<evidence type="ECO:0000256" key="5">
    <source>
        <dbReference type="ARBA" id="ARBA00022989"/>
    </source>
</evidence>
<organism evidence="9 10">
    <name type="scientific">Wenzhouxiangella sediminis</name>
    <dbReference type="NCBI Taxonomy" id="1792836"/>
    <lineage>
        <taxon>Bacteria</taxon>
        <taxon>Pseudomonadati</taxon>
        <taxon>Pseudomonadota</taxon>
        <taxon>Gammaproteobacteria</taxon>
        <taxon>Chromatiales</taxon>
        <taxon>Wenzhouxiangellaceae</taxon>
        <taxon>Wenzhouxiangella</taxon>
    </lineage>
</organism>
<evidence type="ECO:0000256" key="4">
    <source>
        <dbReference type="ARBA" id="ARBA00022737"/>
    </source>
</evidence>
<dbReference type="InterPro" id="IPR051679">
    <property type="entry name" value="DASS-Related_Transporters"/>
</dbReference>
<keyword evidence="2" id="KW-0813">Transport</keyword>
<dbReference type="SUPFAM" id="SSF116726">
    <property type="entry name" value="TrkA C-terminal domain-like"/>
    <property type="match status" value="2"/>
</dbReference>
<feature type="domain" description="RCK C-terminal" evidence="8">
    <location>
        <begin position="299"/>
        <end position="384"/>
    </location>
</feature>
<evidence type="ECO:0000313" key="9">
    <source>
        <dbReference type="EMBL" id="RFF30139.1"/>
    </source>
</evidence>
<feature type="transmembrane region" description="Helical" evidence="7">
    <location>
        <begin position="137"/>
        <end position="161"/>
    </location>
</feature>
<proteinExistence type="predicted"/>
<feature type="transmembrane region" description="Helical" evidence="7">
    <location>
        <begin position="570"/>
        <end position="590"/>
    </location>
</feature>
<keyword evidence="10" id="KW-1185">Reference proteome</keyword>
<comment type="caution">
    <text evidence="9">The sequence shown here is derived from an EMBL/GenBank/DDBJ whole genome shotgun (WGS) entry which is preliminary data.</text>
</comment>
<gene>
    <name evidence="9" type="ORF">DZC52_08650</name>
</gene>
<dbReference type="Pfam" id="PF03600">
    <property type="entry name" value="CitMHS"/>
    <property type="match status" value="1"/>
</dbReference>
<keyword evidence="6 7" id="KW-0472">Membrane</keyword>
<feature type="transmembrane region" description="Helical" evidence="7">
    <location>
        <begin position="400"/>
        <end position="416"/>
    </location>
</feature>
<dbReference type="PROSITE" id="PS51202">
    <property type="entry name" value="RCK_C"/>
    <property type="match status" value="2"/>
</dbReference>
<feature type="transmembrane region" description="Helical" evidence="7">
    <location>
        <begin position="181"/>
        <end position="201"/>
    </location>
</feature>
<dbReference type="EMBL" id="QUZK01000037">
    <property type="protein sequence ID" value="RFF30139.1"/>
    <property type="molecule type" value="Genomic_DNA"/>
</dbReference>
<dbReference type="Gene3D" id="3.30.70.1450">
    <property type="entry name" value="Regulator of K+ conductance, C-terminal domain"/>
    <property type="match status" value="2"/>
</dbReference>
<dbReference type="Proteomes" id="UP000260351">
    <property type="component" value="Unassembled WGS sequence"/>
</dbReference>
<feature type="transmembrane region" description="Helical" evidence="7">
    <location>
        <begin position="451"/>
        <end position="475"/>
    </location>
</feature>
<feature type="transmembrane region" description="Helical" evidence="7">
    <location>
        <begin position="422"/>
        <end position="439"/>
    </location>
</feature>
<dbReference type="PANTHER" id="PTHR43652">
    <property type="entry name" value="BASIC AMINO ACID ANTIPORTER YFCC-RELATED"/>
    <property type="match status" value="1"/>
</dbReference>
<dbReference type="OrthoDB" id="9809303at2"/>
<dbReference type="InterPro" id="IPR004680">
    <property type="entry name" value="Cit_transptr-like_dom"/>
</dbReference>
<sequence>MSFEAVVVLVVLLLVFVSFVRERFAPDVTAMLGVAALLIAGVMQPTEFLDAFSNPAPITVGAMFILSAALERTGIIDSMGRMVARLSGTSWLRTMLVTMVSVMGLSAFINNTPVVVIMIPILLAVSRSNDLAASKLLIPLSYASILGGTCTLIGTSTNLLVDGVGQELGMAGFGIFEITGAGLVMAGVGMSFLLLAGKWLLPEIGDDKGRLREALRERRFVSELVVTPESDYDGRTLASTRLVRTHGNVVLGVNRDDFALREAPEKLILRPGDRIIVESTLDELVTLSRLEELSARDREALSPTADEDSLEMAEVVLGADSSLINQPIDELDLRERLGVDVIAVHRPRKIRTTHFGKMRLHAGDTLLLGGLARGIERAYRAREFAGLTLPRVKGYKRGKAWIAVLAMLLVMLLAALNVMPIVALAIIASVAVVASGCLSSREAYRSVEWSLLVLIFGMLAIGGAMQSSGAAALIANQVADLAGPLGPLGMLALIYLVTSLMTETMSNNAAVILITPIAYGLASSLGYDPRPFVVAVMFAGSASFATPIGYQTNTLVYQACGYRFMDFVRIGVPMNLLMWATAVLVIPLFWPLVP</sequence>
<accession>A0A3E1K7Z1</accession>
<keyword evidence="4" id="KW-0677">Repeat</keyword>
<evidence type="ECO:0000256" key="7">
    <source>
        <dbReference type="SAM" id="Phobius"/>
    </source>
</evidence>